<reference evidence="1" key="1">
    <citation type="submission" date="2006-05" db="EMBL/GenBank/DDBJ databases">
        <title>Annotation of the draft genome assembly of Desulfuromonas acetoxidans DSM 684.</title>
        <authorList>
            <consortium name="US DOE Joint Genome Institute (JGI-ORNL)"/>
            <person name="Larimer F."/>
            <person name="Land M."/>
            <person name="Hauser L."/>
        </authorList>
    </citation>
    <scope>NUCLEOTIDE SEQUENCE [LARGE SCALE GENOMIC DNA]</scope>
    <source>
        <strain evidence="1">DSM 684</strain>
    </source>
</reference>
<proteinExistence type="predicted"/>
<organism evidence="1 2">
    <name type="scientific">Desulfuromonas acetoxidans (strain DSM 684 / 11070)</name>
    <dbReference type="NCBI Taxonomy" id="281689"/>
    <lineage>
        <taxon>Bacteria</taxon>
        <taxon>Pseudomonadati</taxon>
        <taxon>Thermodesulfobacteriota</taxon>
        <taxon>Desulfuromonadia</taxon>
        <taxon>Desulfuromonadales</taxon>
        <taxon>Desulfuromonadaceae</taxon>
        <taxon>Desulfuromonas</taxon>
    </lineage>
</organism>
<accession>Q1JWV0</accession>
<evidence type="ECO:0008006" key="3">
    <source>
        <dbReference type="Google" id="ProtNLM"/>
    </source>
</evidence>
<evidence type="ECO:0000313" key="2">
    <source>
        <dbReference type="Proteomes" id="UP000005695"/>
    </source>
</evidence>
<dbReference type="EMBL" id="AAEW02000019">
    <property type="protein sequence ID" value="EAT14694.1"/>
    <property type="molecule type" value="Genomic_DNA"/>
</dbReference>
<dbReference type="AlphaFoldDB" id="Q1JWV0"/>
<dbReference type="Proteomes" id="UP000005695">
    <property type="component" value="Unassembled WGS sequence"/>
</dbReference>
<gene>
    <name evidence="1" type="ORF">Dace_0659</name>
</gene>
<evidence type="ECO:0000313" key="1">
    <source>
        <dbReference type="EMBL" id="EAT14694.1"/>
    </source>
</evidence>
<comment type="caution">
    <text evidence="1">The sequence shown here is derived from an EMBL/GenBank/DDBJ whole genome shotgun (WGS) entry which is preliminary data.</text>
</comment>
<name>Q1JWV0_DESA6</name>
<dbReference type="OrthoDB" id="5387698at2"/>
<sequence>MGRKKEHPKKHIVSCRINTEEMEILREISEDSGMSITMLLRKSLDALTNNNPLSA</sequence>
<protein>
    <recommendedName>
        <fullName evidence="3">Hydrogen-dependent growth transcriptional repressor</fullName>
    </recommendedName>
</protein>
<keyword evidence="2" id="KW-1185">Reference proteome</keyword>
<reference evidence="1" key="2">
    <citation type="submission" date="2006-05" db="EMBL/GenBank/DDBJ databases">
        <title>Sequencing of the draft genome and assembly of Desulfuromonas acetoxidans DSM 684.</title>
        <authorList>
            <consortium name="US DOE Joint Genome Institute (JGI-PGF)"/>
            <person name="Copeland A."/>
            <person name="Lucas S."/>
            <person name="Lapidus A."/>
            <person name="Barry K."/>
            <person name="Detter J.C."/>
            <person name="Glavina del Rio T."/>
            <person name="Hammon N."/>
            <person name="Israni S."/>
            <person name="Dalin E."/>
            <person name="Tice H."/>
            <person name="Bruce D."/>
            <person name="Pitluck S."/>
            <person name="Richardson P."/>
        </authorList>
    </citation>
    <scope>NUCLEOTIDE SEQUENCE [LARGE SCALE GENOMIC DNA]</scope>
    <source>
        <strain evidence="1">DSM 684</strain>
    </source>
</reference>
<dbReference type="RefSeq" id="WP_006002211.1">
    <property type="nucleotide sequence ID" value="NZ_AAEW02000019.1"/>
</dbReference>